<evidence type="ECO:0000313" key="2">
    <source>
        <dbReference type="Proteomes" id="UP000290289"/>
    </source>
</evidence>
<evidence type="ECO:0000313" key="1">
    <source>
        <dbReference type="EMBL" id="RXI07502.1"/>
    </source>
</evidence>
<comment type="caution">
    <text evidence="1">The sequence shown here is derived from an EMBL/GenBank/DDBJ whole genome shotgun (WGS) entry which is preliminary data.</text>
</comment>
<dbReference type="Proteomes" id="UP000290289">
    <property type="component" value="Chromosome 1"/>
</dbReference>
<dbReference type="AlphaFoldDB" id="A0A498KP66"/>
<proteinExistence type="predicted"/>
<dbReference type="EMBL" id="RDQH01000327">
    <property type="protein sequence ID" value="RXI07502.1"/>
    <property type="molecule type" value="Genomic_DNA"/>
</dbReference>
<reference evidence="1 2" key="1">
    <citation type="submission" date="2018-10" db="EMBL/GenBank/DDBJ databases">
        <title>A high-quality apple genome assembly.</title>
        <authorList>
            <person name="Hu J."/>
        </authorList>
    </citation>
    <scope>NUCLEOTIDE SEQUENCE [LARGE SCALE GENOMIC DNA]</scope>
    <source>
        <strain evidence="2">cv. HFTH1</strain>
        <tissue evidence="1">Young leaf</tissue>
    </source>
</reference>
<accession>A0A498KP66</accession>
<name>A0A498KP66_MALDO</name>
<protein>
    <recommendedName>
        <fullName evidence="3">Retrotransposon gag domain-containing protein</fullName>
    </recommendedName>
</protein>
<keyword evidence="2" id="KW-1185">Reference proteome</keyword>
<organism evidence="1 2">
    <name type="scientific">Malus domestica</name>
    <name type="common">Apple</name>
    <name type="synonym">Pyrus malus</name>
    <dbReference type="NCBI Taxonomy" id="3750"/>
    <lineage>
        <taxon>Eukaryota</taxon>
        <taxon>Viridiplantae</taxon>
        <taxon>Streptophyta</taxon>
        <taxon>Embryophyta</taxon>
        <taxon>Tracheophyta</taxon>
        <taxon>Spermatophyta</taxon>
        <taxon>Magnoliopsida</taxon>
        <taxon>eudicotyledons</taxon>
        <taxon>Gunneridae</taxon>
        <taxon>Pentapetalae</taxon>
        <taxon>rosids</taxon>
        <taxon>fabids</taxon>
        <taxon>Rosales</taxon>
        <taxon>Rosaceae</taxon>
        <taxon>Amygdaloideae</taxon>
        <taxon>Maleae</taxon>
        <taxon>Malus</taxon>
    </lineage>
</organism>
<gene>
    <name evidence="1" type="ORF">DVH24_005275</name>
</gene>
<evidence type="ECO:0008006" key="3">
    <source>
        <dbReference type="Google" id="ProtNLM"/>
    </source>
</evidence>
<sequence>MLPKFSGDENQDASEHNIKGVSDKFIRLNLFPFYLTDDARAWFKTLPMKSITSWTQLSNLKVFPIFPSGVRYVLGKMRDKSTFSIFLQNFPEEKSTLNLACKSDAVFPKLV</sequence>